<evidence type="ECO:0000313" key="1">
    <source>
        <dbReference type="EMBL" id="MBB5283582.1"/>
    </source>
</evidence>
<dbReference type="Proteomes" id="UP000557307">
    <property type="component" value="Unassembled WGS sequence"/>
</dbReference>
<dbReference type="EMBL" id="JACHGF010000002">
    <property type="protein sequence ID" value="MBB5283582.1"/>
    <property type="molecule type" value="Genomic_DNA"/>
</dbReference>
<organism evidence="1 2">
    <name type="scientific">Rhabdobacter roseus</name>
    <dbReference type="NCBI Taxonomy" id="1655419"/>
    <lineage>
        <taxon>Bacteria</taxon>
        <taxon>Pseudomonadati</taxon>
        <taxon>Bacteroidota</taxon>
        <taxon>Cytophagia</taxon>
        <taxon>Cytophagales</taxon>
        <taxon>Cytophagaceae</taxon>
        <taxon>Rhabdobacter</taxon>
    </lineage>
</organism>
<name>A0A840TPU4_9BACT</name>
<evidence type="ECO:0000313" key="2">
    <source>
        <dbReference type="Proteomes" id="UP000557307"/>
    </source>
</evidence>
<comment type="caution">
    <text evidence="1">The sequence shown here is derived from an EMBL/GenBank/DDBJ whole genome shotgun (WGS) entry which is preliminary data.</text>
</comment>
<accession>A0A840TPU4</accession>
<reference evidence="1 2" key="1">
    <citation type="submission" date="2020-08" db="EMBL/GenBank/DDBJ databases">
        <title>Genomic Encyclopedia of Type Strains, Phase IV (KMG-IV): sequencing the most valuable type-strain genomes for metagenomic binning, comparative biology and taxonomic classification.</title>
        <authorList>
            <person name="Goeker M."/>
        </authorList>
    </citation>
    <scope>NUCLEOTIDE SEQUENCE [LARGE SCALE GENOMIC DNA]</scope>
    <source>
        <strain evidence="1 2">DSM 105074</strain>
    </source>
</reference>
<gene>
    <name evidence="1" type="ORF">HNQ92_001708</name>
</gene>
<keyword evidence="2" id="KW-1185">Reference proteome</keyword>
<proteinExistence type="predicted"/>
<protein>
    <submittedName>
        <fullName evidence="1">Uncharacterized protein</fullName>
    </submittedName>
</protein>
<dbReference type="AlphaFoldDB" id="A0A840TPU4"/>
<sequence>MVITPQNQSAVAHWRKMRDLFCQHVYLVENPNDDVWFDYLNNIDRFAFHYTRRIVIPDRPTEAFFHDFRMVARHELFEEATFWALLTRIEAYLLEHELYEALALNQRFKPVFSKILERDRQPGLVQ</sequence>